<evidence type="ECO:0000256" key="3">
    <source>
        <dbReference type="ARBA" id="ARBA00022490"/>
    </source>
</evidence>
<protein>
    <recommendedName>
        <fullName evidence="2">Cold shock-like protein CspD</fullName>
    </recommendedName>
</protein>
<dbReference type="Proteomes" id="UP001059672">
    <property type="component" value="Chromosome"/>
</dbReference>
<dbReference type="Pfam" id="PF00313">
    <property type="entry name" value="CSD"/>
    <property type="match status" value="1"/>
</dbReference>
<gene>
    <name evidence="7" type="primary">cspD</name>
    <name evidence="7" type="ORF">KDW96_00770</name>
</gene>
<dbReference type="SMART" id="SM00357">
    <property type="entry name" value="CSP"/>
    <property type="match status" value="1"/>
</dbReference>
<dbReference type="Gene3D" id="2.40.50.140">
    <property type="entry name" value="Nucleic acid-binding proteins"/>
    <property type="match status" value="1"/>
</dbReference>
<dbReference type="InterPro" id="IPR019844">
    <property type="entry name" value="CSD_CS"/>
</dbReference>
<keyword evidence="8" id="KW-1185">Reference proteome</keyword>
<organism evidence="7 8">
    <name type="scientific">Pseudomonas benzenivorans</name>
    <dbReference type="NCBI Taxonomy" id="556533"/>
    <lineage>
        <taxon>Bacteria</taxon>
        <taxon>Pseudomonadati</taxon>
        <taxon>Pseudomonadota</taxon>
        <taxon>Gammaproteobacteria</taxon>
        <taxon>Pseudomonadales</taxon>
        <taxon>Pseudomonadaceae</taxon>
        <taxon>Pseudomonas</taxon>
    </lineage>
</organism>
<evidence type="ECO:0000313" key="8">
    <source>
        <dbReference type="Proteomes" id="UP001059672"/>
    </source>
</evidence>
<dbReference type="PROSITE" id="PS00352">
    <property type="entry name" value="CSD_1"/>
    <property type="match status" value="1"/>
</dbReference>
<dbReference type="EMBL" id="CP073346">
    <property type="protein sequence ID" value="UTW07901.1"/>
    <property type="molecule type" value="Genomic_DNA"/>
</dbReference>
<accession>A0ABY5H7Y3</accession>
<keyword evidence="3" id="KW-0963">Cytoplasm</keyword>
<dbReference type="NCBIfam" id="TIGR02381">
    <property type="entry name" value="cspD"/>
    <property type="match status" value="1"/>
</dbReference>
<dbReference type="InterPro" id="IPR011129">
    <property type="entry name" value="CSD"/>
</dbReference>
<dbReference type="PANTHER" id="PTHR11544">
    <property type="entry name" value="COLD SHOCK DOMAIN CONTAINING PROTEINS"/>
    <property type="match status" value="1"/>
</dbReference>
<feature type="domain" description="CSD" evidence="6">
    <location>
        <begin position="1"/>
        <end position="66"/>
    </location>
</feature>
<dbReference type="PIRSF" id="PIRSF002599">
    <property type="entry name" value="Cold_shock_A"/>
    <property type="match status" value="1"/>
</dbReference>
<proteinExistence type="predicted"/>
<sequence length="87" mass="9228">MLSGKVKWFNNAKGYGFILADGRDEDLFAHYSAIQMDGYKTLKAGQPVNFDIIQGPKGLHAVNICATSVTAEAPAAASQPQSTAIEA</sequence>
<evidence type="ECO:0000313" key="7">
    <source>
        <dbReference type="EMBL" id="UTW07901.1"/>
    </source>
</evidence>
<dbReference type="InterPro" id="IPR012156">
    <property type="entry name" value="Cold_shock_CspA"/>
</dbReference>
<dbReference type="InterPro" id="IPR050181">
    <property type="entry name" value="Cold_shock_domain"/>
</dbReference>
<dbReference type="InterPro" id="IPR012751">
    <property type="entry name" value="CspD"/>
</dbReference>
<evidence type="ECO:0000256" key="1">
    <source>
        <dbReference type="ARBA" id="ARBA00004496"/>
    </source>
</evidence>
<dbReference type="PRINTS" id="PR00050">
    <property type="entry name" value="COLDSHOCK"/>
</dbReference>
<dbReference type="PROSITE" id="PS51857">
    <property type="entry name" value="CSD_2"/>
    <property type="match status" value="1"/>
</dbReference>
<evidence type="ECO:0000256" key="2">
    <source>
        <dbReference type="ARBA" id="ARBA00022318"/>
    </source>
</evidence>
<comment type="subcellular location">
    <subcellularLocation>
        <location evidence="1 5">Cytoplasm</location>
    </subcellularLocation>
</comment>
<evidence type="ECO:0000259" key="6">
    <source>
        <dbReference type="PROSITE" id="PS51857"/>
    </source>
</evidence>
<evidence type="ECO:0000256" key="4">
    <source>
        <dbReference type="ARBA" id="ARBA00023125"/>
    </source>
</evidence>
<evidence type="ECO:0000256" key="5">
    <source>
        <dbReference type="RuleBase" id="RU000408"/>
    </source>
</evidence>
<dbReference type="SUPFAM" id="SSF50249">
    <property type="entry name" value="Nucleic acid-binding proteins"/>
    <property type="match status" value="1"/>
</dbReference>
<keyword evidence="4" id="KW-0238">DNA-binding</keyword>
<dbReference type="InterPro" id="IPR002059">
    <property type="entry name" value="CSP_DNA-bd"/>
</dbReference>
<dbReference type="InterPro" id="IPR012340">
    <property type="entry name" value="NA-bd_OB-fold"/>
</dbReference>
<name>A0ABY5H7Y3_9PSED</name>
<dbReference type="CDD" id="cd04458">
    <property type="entry name" value="CSP_CDS"/>
    <property type="match status" value="1"/>
</dbReference>
<reference evidence="7" key="1">
    <citation type="submission" date="2021-04" db="EMBL/GenBank/DDBJ databases">
        <title>Oceanospirillales bacteria with DddD are important DMSP degraders in coastal seawater.</title>
        <authorList>
            <person name="Liu J."/>
        </authorList>
    </citation>
    <scope>NUCLEOTIDE SEQUENCE</scope>
    <source>
        <strain evidence="7">D13-4</strain>
    </source>
</reference>
<dbReference type="RefSeq" id="WP_255838485.1">
    <property type="nucleotide sequence ID" value="NZ_CP073346.1"/>
</dbReference>